<dbReference type="InterPro" id="IPR036034">
    <property type="entry name" value="PDZ_sf"/>
</dbReference>
<organism evidence="4 5">
    <name type="scientific">Desulforapulum autotrophicum (strain ATCC 43914 / DSM 3382 / VKM B-1955 / HRM2)</name>
    <name type="common">Desulfobacterium autotrophicum</name>
    <dbReference type="NCBI Taxonomy" id="177437"/>
    <lineage>
        <taxon>Bacteria</taxon>
        <taxon>Pseudomonadati</taxon>
        <taxon>Thermodesulfobacteriota</taxon>
        <taxon>Desulfobacteria</taxon>
        <taxon>Desulfobacterales</taxon>
        <taxon>Desulfobacteraceae</taxon>
        <taxon>Desulforapulum</taxon>
    </lineage>
</organism>
<dbReference type="InterPro" id="IPR041489">
    <property type="entry name" value="PDZ_6"/>
</dbReference>
<gene>
    <name evidence="4" type="primary">ctpA1</name>
    <name evidence="4" type="ordered locus">HRM2_08250</name>
</gene>
<sequence>MRFVAIIILGLLLWPGAICPAHADSMAWTNNQAMLTFFEAVTKIKKHGLDSPGPGRIVTSALKAYMEQYDPYGDYLSPAEYREWKQAQSFRYYGVGMEILQRDSRFYCLPRPDSQAQTAGIEQGDELVAVDGQPVASRSIYRVAGSIRGEKDTRVKLTMNRNSVVFQVNIERGPLKDRSVWLSQTGRLDILRISHFTPQSLSEIKAVLGELDQTRQLVLDLRNNPGGDLFAAVDIAGLFLPPGKKIISIETNTGKVDYTAKGQIWTGERLGIWQNRFTASASEVLIIGLADNLAAKSFGSTSYGKALTQKVMELSDGSALVISRGRITGPRGIGWQNHGLTPMVRIQDSDNTWVQITQQALR</sequence>
<dbReference type="SMART" id="SM00228">
    <property type="entry name" value="PDZ"/>
    <property type="match status" value="1"/>
</dbReference>
<feature type="domain" description="Tail specific protease" evidence="3">
    <location>
        <begin position="150"/>
        <end position="347"/>
    </location>
</feature>
<protein>
    <submittedName>
        <fullName evidence="4">CtpA1</fullName>
        <ecNumber evidence="4">3.4.21.102</ecNumber>
    </submittedName>
</protein>
<evidence type="ECO:0000313" key="5">
    <source>
        <dbReference type="Proteomes" id="UP000000442"/>
    </source>
</evidence>
<feature type="domain" description="PDZ" evidence="2">
    <location>
        <begin position="93"/>
        <end position="163"/>
    </location>
</feature>
<dbReference type="InterPro" id="IPR029045">
    <property type="entry name" value="ClpP/crotonase-like_dom_sf"/>
</dbReference>
<dbReference type="GO" id="GO:0007165">
    <property type="term" value="P:signal transduction"/>
    <property type="evidence" value="ECO:0007669"/>
    <property type="project" value="TreeGrafter"/>
</dbReference>
<dbReference type="GO" id="GO:0030288">
    <property type="term" value="C:outer membrane-bounded periplasmic space"/>
    <property type="evidence" value="ECO:0007669"/>
    <property type="project" value="TreeGrafter"/>
</dbReference>
<dbReference type="AlphaFoldDB" id="C0QJT5"/>
<accession>C0QJT5</accession>
<feature type="signal peptide" evidence="1">
    <location>
        <begin position="1"/>
        <end position="23"/>
    </location>
</feature>
<dbReference type="SUPFAM" id="SSF52096">
    <property type="entry name" value="ClpP/crotonase"/>
    <property type="match status" value="1"/>
</dbReference>
<dbReference type="Pfam" id="PF17820">
    <property type="entry name" value="PDZ_6"/>
    <property type="match status" value="1"/>
</dbReference>
<dbReference type="Gene3D" id="2.30.42.10">
    <property type="match status" value="1"/>
</dbReference>
<feature type="chain" id="PRO_5002902420" evidence="1">
    <location>
        <begin position="24"/>
        <end position="362"/>
    </location>
</feature>
<dbReference type="Gene3D" id="3.30.750.44">
    <property type="match status" value="1"/>
</dbReference>
<evidence type="ECO:0000259" key="2">
    <source>
        <dbReference type="SMART" id="SM00228"/>
    </source>
</evidence>
<proteinExistence type="predicted"/>
<name>C0QJT5_DESAH</name>
<evidence type="ECO:0000313" key="4">
    <source>
        <dbReference type="EMBL" id="ACN13938.1"/>
    </source>
</evidence>
<dbReference type="eggNOG" id="COG0793">
    <property type="taxonomic scope" value="Bacteria"/>
</dbReference>
<dbReference type="InterPro" id="IPR001478">
    <property type="entry name" value="PDZ"/>
</dbReference>
<dbReference type="GO" id="GO:0006508">
    <property type="term" value="P:proteolysis"/>
    <property type="evidence" value="ECO:0007669"/>
    <property type="project" value="InterPro"/>
</dbReference>
<dbReference type="Gene3D" id="3.90.226.10">
    <property type="entry name" value="2-enoyl-CoA Hydratase, Chain A, domain 1"/>
    <property type="match status" value="1"/>
</dbReference>
<keyword evidence="1" id="KW-0732">Signal</keyword>
<dbReference type="EMBL" id="CP001087">
    <property type="protein sequence ID" value="ACN13938.1"/>
    <property type="molecule type" value="Genomic_DNA"/>
</dbReference>
<dbReference type="Pfam" id="PF03572">
    <property type="entry name" value="Peptidase_S41"/>
    <property type="match status" value="1"/>
</dbReference>
<dbReference type="RefSeq" id="WP_012663178.1">
    <property type="nucleotide sequence ID" value="NC_012108.1"/>
</dbReference>
<dbReference type="PANTHER" id="PTHR32060">
    <property type="entry name" value="TAIL-SPECIFIC PROTEASE"/>
    <property type="match status" value="1"/>
</dbReference>
<reference evidence="4 5" key="1">
    <citation type="journal article" date="2009" name="Environ. Microbiol.">
        <title>Genome sequence of Desulfobacterium autotrophicum HRM2, a marine sulfate reducer oxidizing organic carbon completely to carbon dioxide.</title>
        <authorList>
            <person name="Strittmatter A.W."/>
            <person name="Liesegang H."/>
            <person name="Rabus R."/>
            <person name="Decker I."/>
            <person name="Amann J."/>
            <person name="Andres S."/>
            <person name="Henne A."/>
            <person name="Fricke W.F."/>
            <person name="Martinez-Arias R."/>
            <person name="Bartels D."/>
            <person name="Goesmann A."/>
            <person name="Krause L."/>
            <person name="Puehler A."/>
            <person name="Klenk H.P."/>
            <person name="Richter M."/>
            <person name="Schuler M."/>
            <person name="Gloeckner F.O."/>
            <person name="Meyerdierks A."/>
            <person name="Gottschalk G."/>
            <person name="Amann R."/>
        </authorList>
    </citation>
    <scope>NUCLEOTIDE SEQUENCE [LARGE SCALE GENOMIC DNA]</scope>
    <source>
        <strain evidence="5">ATCC 43914 / DSM 3382 / HRM2</strain>
    </source>
</reference>
<dbReference type="EC" id="3.4.21.102" evidence="4"/>
<evidence type="ECO:0000259" key="3">
    <source>
        <dbReference type="SMART" id="SM00245"/>
    </source>
</evidence>
<dbReference type="GO" id="GO:0004252">
    <property type="term" value="F:serine-type endopeptidase activity"/>
    <property type="evidence" value="ECO:0007669"/>
    <property type="project" value="UniProtKB-EC"/>
</dbReference>
<dbReference type="STRING" id="177437.HRM2_08250"/>
<dbReference type="Proteomes" id="UP000000442">
    <property type="component" value="Chromosome"/>
</dbReference>
<keyword evidence="4" id="KW-0378">Hydrolase</keyword>
<dbReference type="OrthoDB" id="5505549at2"/>
<dbReference type="SMART" id="SM00245">
    <property type="entry name" value="TSPc"/>
    <property type="match status" value="1"/>
</dbReference>
<keyword evidence="5" id="KW-1185">Reference proteome</keyword>
<dbReference type="SUPFAM" id="SSF50156">
    <property type="entry name" value="PDZ domain-like"/>
    <property type="match status" value="1"/>
</dbReference>
<dbReference type="InterPro" id="IPR005151">
    <property type="entry name" value="Tail-specific_protease"/>
</dbReference>
<dbReference type="KEGG" id="dat:HRM2_08250"/>
<dbReference type="PANTHER" id="PTHR32060:SF30">
    <property type="entry name" value="CARBOXY-TERMINAL PROCESSING PROTEASE CTPA"/>
    <property type="match status" value="1"/>
</dbReference>
<evidence type="ECO:0000256" key="1">
    <source>
        <dbReference type="SAM" id="SignalP"/>
    </source>
</evidence>
<dbReference type="HOGENOM" id="CLU_017295_3_2_7"/>